<dbReference type="InterPro" id="IPR020058">
    <property type="entry name" value="Glu/Gln-tRNA-synth_Ib_cat-dom"/>
</dbReference>
<dbReference type="GO" id="GO:0005524">
    <property type="term" value="F:ATP binding"/>
    <property type="evidence" value="ECO:0007669"/>
    <property type="project" value="UniProtKB-UniRule"/>
</dbReference>
<keyword evidence="6 10" id="KW-0067">ATP-binding</keyword>
<comment type="similarity">
    <text evidence="2 10">Belongs to the class-I aminoacyl-tRNA synthetase family. Glutamate--tRNA ligase type 2 subfamily.</text>
</comment>
<dbReference type="InterPro" id="IPR001412">
    <property type="entry name" value="aa-tRNA-synth_I_CS"/>
</dbReference>
<dbReference type="Pfam" id="PF03950">
    <property type="entry name" value="tRNA-synt_1c_C"/>
    <property type="match status" value="1"/>
</dbReference>
<evidence type="ECO:0000256" key="4">
    <source>
        <dbReference type="ARBA" id="ARBA00022598"/>
    </source>
</evidence>
<dbReference type="InterPro" id="IPR049437">
    <property type="entry name" value="tRNA-synt_1c_C2"/>
</dbReference>
<dbReference type="GO" id="GO:0005829">
    <property type="term" value="C:cytosol"/>
    <property type="evidence" value="ECO:0007669"/>
    <property type="project" value="TreeGrafter"/>
</dbReference>
<dbReference type="GO" id="GO:0043604">
    <property type="term" value="P:amide biosynthetic process"/>
    <property type="evidence" value="ECO:0007669"/>
    <property type="project" value="TreeGrafter"/>
</dbReference>
<proteinExistence type="inferred from homology"/>
<evidence type="ECO:0000256" key="7">
    <source>
        <dbReference type="ARBA" id="ARBA00022917"/>
    </source>
</evidence>
<reference evidence="14" key="2">
    <citation type="journal article" date="2022" name="Nat. Microbiol.">
        <title>A closed Candidatus Odinarchaeum chromosome exposes Asgard archaeal viruses.</title>
        <authorList>
            <person name="Tamarit D."/>
            <person name="Caceres E.F."/>
            <person name="Krupovic M."/>
            <person name="Nijland R."/>
            <person name="Eme L."/>
            <person name="Robinson N.P."/>
            <person name="Ettema T.J.G."/>
        </authorList>
    </citation>
    <scope>NUCLEOTIDE SEQUENCE</scope>
    <source>
        <strain evidence="14">LCB_4</strain>
    </source>
</reference>
<dbReference type="SUPFAM" id="SSF50715">
    <property type="entry name" value="Ribosomal protein L25-like"/>
    <property type="match status" value="1"/>
</dbReference>
<evidence type="ECO:0000259" key="11">
    <source>
        <dbReference type="Pfam" id="PF00749"/>
    </source>
</evidence>
<feature type="domain" description="Glutamyl/glutaminyl-tRNA synthetase class Ib catalytic" evidence="11">
    <location>
        <begin position="101"/>
        <end position="406"/>
    </location>
</feature>
<accession>A0AAF0D2N2</accession>
<dbReference type="Pfam" id="PF00749">
    <property type="entry name" value="tRNA-synt_1c"/>
    <property type="match status" value="1"/>
</dbReference>
<keyword evidence="3 10" id="KW-0963">Cytoplasm</keyword>
<reference evidence="14" key="1">
    <citation type="journal article" date="2017" name="Nature">
        <title>Asgard archaea illuminate the origin of eukaryotic cellular complexity.</title>
        <authorList>
            <person name="Zaremba-Niedzwiedzka K."/>
            <person name="Caceres E.F."/>
            <person name="Saw J.H."/>
            <person name="Backstrom D."/>
            <person name="Juzokaite L."/>
            <person name="Vancaester E."/>
            <person name="Seitz K.W."/>
            <person name="Anantharaman K."/>
            <person name="Starnawski P."/>
            <person name="Kjeldsen K.U."/>
            <person name="Scott M.B."/>
            <person name="Nunoura T."/>
            <person name="Banfield J.F."/>
            <person name="Schramm A."/>
            <person name="Baker B.J."/>
            <person name="Spang A."/>
            <person name="Ettema T.J.G."/>
        </authorList>
    </citation>
    <scope>NUCLEOTIDE SEQUENCE</scope>
    <source>
        <strain evidence="14">LCB_4</strain>
    </source>
</reference>
<keyword evidence="8 10" id="KW-0030">Aminoacyl-tRNA synthetase</keyword>
<dbReference type="Gene3D" id="2.40.240.100">
    <property type="match status" value="1"/>
</dbReference>
<dbReference type="InterPro" id="IPR014729">
    <property type="entry name" value="Rossmann-like_a/b/a_fold"/>
</dbReference>
<dbReference type="InterPro" id="IPR011035">
    <property type="entry name" value="Ribosomal_bL25/Gln-tRNA_synth"/>
</dbReference>
<dbReference type="PROSITE" id="PS00178">
    <property type="entry name" value="AA_TRNA_LIGASE_I"/>
    <property type="match status" value="1"/>
</dbReference>
<dbReference type="PANTHER" id="PTHR43097">
    <property type="entry name" value="GLUTAMINE-TRNA LIGASE"/>
    <property type="match status" value="1"/>
</dbReference>
<dbReference type="Pfam" id="PF20974">
    <property type="entry name" value="tRNA-synt_1c_C2"/>
    <property type="match status" value="1"/>
</dbReference>
<keyword evidence="4 10" id="KW-0436">Ligase</keyword>
<dbReference type="Gene3D" id="3.40.50.620">
    <property type="entry name" value="HUPs"/>
    <property type="match status" value="1"/>
</dbReference>
<sequence length="584" mass="67587">MLDEQVTRKILVHALENALKFNGKANPKAVLGKILADSPHLKNEIENLMKSINEVVTQVNLMSVEKQREEFLKLTGGEISKIKRKEEKQLPPLPNVDKYSKVVMRLAPYPSGPLHIGNLRMVILNDEYVKRYKGVLYLVYDDTIGSEEKEILPEAYDYIKEGLDWLNVKVDKVFYKSDRIPIFYEWCTKLLSDGKAYVCTCNAEVWRQEYKLKKKDCPCRSQTVNENLDKWEKMLNGVYSEGEAAVRLKTSMSEPDPALRDHVIMRISDKHHPRVGCKYRVWPLLEFSWAVDDYLLNITHILRGKDLIKEDRVEEIIWSLIGVPKREFIHYGRIRFQGLSLSKSKSAKYVKEGKYKGWRDPRTWSIQSLQARGFKPEAIREAILDLGLSLADIEYSPEILYSFNRRIIDPLVNRLFFVENPVVLEITGLVGEELKGEPPNHPDFPERGRRSITLRVENNSTQVYISKSDAEKLTIGDRIRLKDLANIQITGKGVTHQAVYLSKTIEEARSQGIKKIIQWVPIHQNIRFEIIMPNGELTNGLAEYEASKLKVDDVIQFERFGFIRVDKIEIEDNTPRINAFYLHS</sequence>
<dbReference type="InterPro" id="IPR000924">
    <property type="entry name" value="Glu/Gln-tRNA-synth"/>
</dbReference>
<evidence type="ECO:0000256" key="8">
    <source>
        <dbReference type="ARBA" id="ARBA00023146"/>
    </source>
</evidence>
<gene>
    <name evidence="10" type="primary">gltX</name>
    <name evidence="14" type="ORF">OdinLCB4_000810</name>
</gene>
<evidence type="ECO:0000256" key="3">
    <source>
        <dbReference type="ARBA" id="ARBA00022490"/>
    </source>
</evidence>
<keyword evidence="7 10" id="KW-0648">Protein biosynthesis</keyword>
<dbReference type="GO" id="GO:0004818">
    <property type="term" value="F:glutamate-tRNA ligase activity"/>
    <property type="evidence" value="ECO:0007669"/>
    <property type="project" value="UniProtKB-UniRule"/>
</dbReference>
<dbReference type="InterPro" id="IPR004526">
    <property type="entry name" value="Glu-tRNA-synth_arc/euk"/>
</dbReference>
<dbReference type="PANTHER" id="PTHR43097:SF5">
    <property type="entry name" value="GLUTAMATE--TRNA LIGASE"/>
    <property type="match status" value="1"/>
</dbReference>
<comment type="caution">
    <text evidence="10">Lacks conserved residue(s) required for the propagation of feature annotation.</text>
</comment>
<evidence type="ECO:0000256" key="5">
    <source>
        <dbReference type="ARBA" id="ARBA00022741"/>
    </source>
</evidence>
<evidence type="ECO:0000313" key="14">
    <source>
        <dbReference type="EMBL" id="WEU40505.1"/>
    </source>
</evidence>
<organism evidence="14 15">
    <name type="scientific">Odinarchaeota yellowstonii (strain LCB_4)</name>
    <dbReference type="NCBI Taxonomy" id="1841599"/>
    <lineage>
        <taxon>Archaea</taxon>
        <taxon>Promethearchaeati</taxon>
        <taxon>Candidatus Odinarchaeota</taxon>
        <taxon>Candidatus Odinarchaeia</taxon>
        <taxon>Candidatus Odinarchaeales</taxon>
        <taxon>Candidatus Odinarchaeaceae</taxon>
        <taxon>Candidatus Odinarchaeum</taxon>
    </lineage>
</organism>
<keyword evidence="5 10" id="KW-0547">Nucleotide-binding</keyword>
<dbReference type="Gene3D" id="2.40.240.10">
    <property type="entry name" value="Ribosomal Protein L25, Chain P"/>
    <property type="match status" value="1"/>
</dbReference>
<name>A0AAF0D2N2_ODILC</name>
<evidence type="ECO:0000259" key="12">
    <source>
        <dbReference type="Pfam" id="PF03950"/>
    </source>
</evidence>
<dbReference type="EC" id="6.1.1.17" evidence="10"/>
<dbReference type="GO" id="GO:0032991">
    <property type="term" value="C:protein-containing complex"/>
    <property type="evidence" value="ECO:0007669"/>
    <property type="project" value="UniProtKB-ARBA"/>
</dbReference>
<evidence type="ECO:0000256" key="9">
    <source>
        <dbReference type="ARBA" id="ARBA00048351"/>
    </source>
</evidence>
<dbReference type="AlphaFoldDB" id="A0AAF0D2N2"/>
<feature type="domain" description="Glutamyl/glutaminyl-tRNA synthetase class Ib anti-codon binding" evidence="12">
    <location>
        <begin position="413"/>
        <end position="492"/>
    </location>
</feature>
<dbReference type="InterPro" id="IPR020056">
    <property type="entry name" value="Rbsml_bL25/Gln-tRNA_synth_N"/>
</dbReference>
<dbReference type="InterPro" id="IPR020059">
    <property type="entry name" value="Glu/Gln-tRNA-synth_Ib_codon-bd"/>
</dbReference>
<evidence type="ECO:0000256" key="2">
    <source>
        <dbReference type="ARBA" id="ARBA00008927"/>
    </source>
</evidence>
<dbReference type="HAMAP" id="MF_02076">
    <property type="entry name" value="Glu_tRNA_synth_type2"/>
    <property type="match status" value="1"/>
</dbReference>
<evidence type="ECO:0000313" key="15">
    <source>
        <dbReference type="Proteomes" id="UP000186851"/>
    </source>
</evidence>
<dbReference type="SUPFAM" id="SSF52374">
    <property type="entry name" value="Nucleotidylyl transferase"/>
    <property type="match status" value="1"/>
</dbReference>
<dbReference type="InterPro" id="IPR050132">
    <property type="entry name" value="Gln/Glu-tRNA_Ligase"/>
</dbReference>
<dbReference type="GO" id="GO:0006424">
    <property type="term" value="P:glutamyl-tRNA aminoacylation"/>
    <property type="evidence" value="ECO:0007669"/>
    <property type="project" value="UniProtKB-UniRule"/>
</dbReference>
<evidence type="ECO:0000259" key="13">
    <source>
        <dbReference type="Pfam" id="PF20974"/>
    </source>
</evidence>
<protein>
    <recommendedName>
        <fullName evidence="10">Glutamate--tRNA ligase</fullName>
        <ecNumber evidence="10">6.1.1.17</ecNumber>
    </recommendedName>
    <alternativeName>
        <fullName evidence="10">Glutamyl-tRNA synthetase</fullName>
        <shortName evidence="10">GluRS</shortName>
    </alternativeName>
</protein>
<comment type="function">
    <text evidence="10">Catalyzes the attachment of glutamate to tRNA(Glu) in a two-step reaction: glutamate is first activated by ATP to form Glu-AMP and then transferred to the acceptor end of tRNA(Glu).</text>
</comment>
<comment type="catalytic activity">
    <reaction evidence="9 10">
        <text>tRNA(Glu) + L-glutamate + ATP = L-glutamyl-tRNA(Glu) + AMP + diphosphate</text>
        <dbReference type="Rhea" id="RHEA:23540"/>
        <dbReference type="Rhea" id="RHEA-COMP:9663"/>
        <dbReference type="Rhea" id="RHEA-COMP:9680"/>
        <dbReference type="ChEBI" id="CHEBI:29985"/>
        <dbReference type="ChEBI" id="CHEBI:30616"/>
        <dbReference type="ChEBI" id="CHEBI:33019"/>
        <dbReference type="ChEBI" id="CHEBI:78442"/>
        <dbReference type="ChEBI" id="CHEBI:78520"/>
        <dbReference type="ChEBI" id="CHEBI:456215"/>
        <dbReference type="EC" id="6.1.1.17"/>
    </reaction>
</comment>
<dbReference type="KEGG" id="oyw:OdinLCB4_000810"/>
<evidence type="ECO:0000256" key="6">
    <source>
        <dbReference type="ARBA" id="ARBA00022840"/>
    </source>
</evidence>
<dbReference type="PRINTS" id="PR00987">
    <property type="entry name" value="TRNASYNTHGLU"/>
</dbReference>
<evidence type="ECO:0000256" key="10">
    <source>
        <dbReference type="HAMAP-Rule" id="MF_02076"/>
    </source>
</evidence>
<dbReference type="Proteomes" id="UP000186851">
    <property type="component" value="Chromosome"/>
</dbReference>
<comment type="subcellular location">
    <subcellularLocation>
        <location evidence="1 10">Cytoplasm</location>
    </subcellularLocation>
</comment>
<evidence type="ECO:0000256" key="1">
    <source>
        <dbReference type="ARBA" id="ARBA00004496"/>
    </source>
</evidence>
<dbReference type="NCBIfam" id="TIGR00463">
    <property type="entry name" value="gltX_arch"/>
    <property type="match status" value="1"/>
</dbReference>
<dbReference type="NCBIfam" id="NF003169">
    <property type="entry name" value="PRK04156.1"/>
    <property type="match status" value="1"/>
</dbReference>
<dbReference type="EMBL" id="CP091871">
    <property type="protein sequence ID" value="WEU40505.1"/>
    <property type="molecule type" value="Genomic_DNA"/>
</dbReference>
<feature type="domain" description="tRNA synthetases class I (E and Q) anti-codon binding" evidence="13">
    <location>
        <begin position="516"/>
        <end position="566"/>
    </location>
</feature>